<keyword evidence="2" id="KW-0732">Signal</keyword>
<protein>
    <submittedName>
        <fullName evidence="3">Uncharacterized protein</fullName>
    </submittedName>
</protein>
<feature type="signal peptide" evidence="2">
    <location>
        <begin position="1"/>
        <end position="16"/>
    </location>
</feature>
<sequence length="335" mass="35147">MVISSASLLVLASAAASTIRPPTPPARLRGWWTGVGGYSSFTCHRWGGNWSTSMARGGGCCWWWLWLWLWLFRCRWSCSTWLCLLACSDGSKVGLAIGRYSGSSRPCLYRTPHALHSVLRPSGPSRHCGVDDDPQCRHCFADFRGRHGFLDESAEAAAFFFFFFFLTRYTAGAGAGAGGGAGASAGSVLGRGGGFPRFRGFFLTSAPAALSRTPQALQSVPCPIGPDLHCGVTAAPHCRHNLALFAGLSSTAAGVDDGELEGPPARRLGTEAETAARLAPDGGVQAGNGDGQGEPRRREREHVAGAPSDSPSPPPVAMADADRRVLGSNPGGCAA</sequence>
<feature type="compositionally biased region" description="Basic and acidic residues" evidence="1">
    <location>
        <begin position="293"/>
        <end position="303"/>
    </location>
</feature>
<feature type="region of interest" description="Disordered" evidence="1">
    <location>
        <begin position="275"/>
        <end position="335"/>
    </location>
</feature>
<name>A0A921QG64_SORBI</name>
<reference evidence="3" key="1">
    <citation type="journal article" date="2019" name="BMC Genomics">
        <title>A new reference genome for Sorghum bicolor reveals high levels of sequence similarity between sweet and grain genotypes: implications for the genetics of sugar metabolism.</title>
        <authorList>
            <person name="Cooper E.A."/>
            <person name="Brenton Z.W."/>
            <person name="Flinn B.S."/>
            <person name="Jenkins J."/>
            <person name="Shu S."/>
            <person name="Flowers D."/>
            <person name="Luo F."/>
            <person name="Wang Y."/>
            <person name="Xia P."/>
            <person name="Barry K."/>
            <person name="Daum C."/>
            <person name="Lipzen A."/>
            <person name="Yoshinaga Y."/>
            <person name="Schmutz J."/>
            <person name="Saski C."/>
            <person name="Vermerris W."/>
            <person name="Kresovich S."/>
        </authorList>
    </citation>
    <scope>NUCLEOTIDE SEQUENCE</scope>
</reference>
<evidence type="ECO:0000256" key="2">
    <source>
        <dbReference type="SAM" id="SignalP"/>
    </source>
</evidence>
<evidence type="ECO:0000256" key="1">
    <source>
        <dbReference type="SAM" id="MobiDB-lite"/>
    </source>
</evidence>
<evidence type="ECO:0000313" key="3">
    <source>
        <dbReference type="EMBL" id="KAG0520222.1"/>
    </source>
</evidence>
<comment type="caution">
    <text evidence="3">The sequence shown here is derived from an EMBL/GenBank/DDBJ whole genome shotgun (WGS) entry which is preliminary data.</text>
</comment>
<organism evidence="3 4">
    <name type="scientific">Sorghum bicolor</name>
    <name type="common">Sorghum</name>
    <name type="synonym">Sorghum vulgare</name>
    <dbReference type="NCBI Taxonomy" id="4558"/>
    <lineage>
        <taxon>Eukaryota</taxon>
        <taxon>Viridiplantae</taxon>
        <taxon>Streptophyta</taxon>
        <taxon>Embryophyta</taxon>
        <taxon>Tracheophyta</taxon>
        <taxon>Spermatophyta</taxon>
        <taxon>Magnoliopsida</taxon>
        <taxon>Liliopsida</taxon>
        <taxon>Poales</taxon>
        <taxon>Poaceae</taxon>
        <taxon>PACMAD clade</taxon>
        <taxon>Panicoideae</taxon>
        <taxon>Andropogonodae</taxon>
        <taxon>Andropogoneae</taxon>
        <taxon>Sorghinae</taxon>
        <taxon>Sorghum</taxon>
    </lineage>
</organism>
<dbReference type="AlphaFoldDB" id="A0A921QG64"/>
<dbReference type="EMBL" id="CM027687">
    <property type="protein sequence ID" value="KAG0520222.1"/>
    <property type="molecule type" value="Genomic_DNA"/>
</dbReference>
<dbReference type="Proteomes" id="UP000807115">
    <property type="component" value="Chromosome 8"/>
</dbReference>
<reference evidence="3" key="2">
    <citation type="submission" date="2020-10" db="EMBL/GenBank/DDBJ databases">
        <authorList>
            <person name="Cooper E.A."/>
            <person name="Brenton Z.W."/>
            <person name="Flinn B.S."/>
            <person name="Jenkins J."/>
            <person name="Shu S."/>
            <person name="Flowers D."/>
            <person name="Luo F."/>
            <person name="Wang Y."/>
            <person name="Xia P."/>
            <person name="Barry K."/>
            <person name="Daum C."/>
            <person name="Lipzen A."/>
            <person name="Yoshinaga Y."/>
            <person name="Schmutz J."/>
            <person name="Saski C."/>
            <person name="Vermerris W."/>
            <person name="Kresovich S."/>
        </authorList>
    </citation>
    <scope>NUCLEOTIDE SEQUENCE</scope>
</reference>
<evidence type="ECO:0000313" key="4">
    <source>
        <dbReference type="Proteomes" id="UP000807115"/>
    </source>
</evidence>
<feature type="chain" id="PRO_5037664171" evidence="2">
    <location>
        <begin position="17"/>
        <end position="335"/>
    </location>
</feature>
<accession>A0A921QG64</accession>
<proteinExistence type="predicted"/>
<gene>
    <name evidence="3" type="ORF">BDA96_08G055000</name>
</gene>